<dbReference type="AlphaFoldDB" id="A0A098AWB0"/>
<dbReference type="PROSITE" id="PS50076">
    <property type="entry name" value="DNAJ_2"/>
    <property type="match status" value="1"/>
</dbReference>
<feature type="domain" description="J" evidence="2">
    <location>
        <begin position="44"/>
        <end position="101"/>
    </location>
</feature>
<dbReference type="SMART" id="SM00271">
    <property type="entry name" value="DnaJ"/>
    <property type="match status" value="1"/>
</dbReference>
<evidence type="ECO:0000256" key="1">
    <source>
        <dbReference type="ARBA" id="ARBA00022705"/>
    </source>
</evidence>
<dbReference type="SUPFAM" id="SSF46565">
    <property type="entry name" value="Chaperone J-domain"/>
    <property type="match status" value="1"/>
</dbReference>
<dbReference type="InterPro" id="IPR001623">
    <property type="entry name" value="DnaJ_domain"/>
</dbReference>
<evidence type="ECO:0000259" key="2">
    <source>
        <dbReference type="PROSITE" id="PS50076"/>
    </source>
</evidence>
<gene>
    <name evidence="3" type="ORF">DPCES_0986</name>
</gene>
<dbReference type="GO" id="GO:0006260">
    <property type="term" value="P:DNA replication"/>
    <property type="evidence" value="ECO:0007669"/>
    <property type="project" value="UniProtKB-KW"/>
</dbReference>
<reference evidence="3" key="1">
    <citation type="submission" date="2014-07" db="EMBL/GenBank/DDBJ databases">
        <authorList>
            <person name="Hornung V.Bastian."/>
        </authorList>
    </citation>
    <scope>NUCLEOTIDE SEQUENCE</scope>
    <source>
        <strain evidence="3">PCE-S</strain>
    </source>
</reference>
<sequence length="101" mass="11343">MAIIETQMVIFGEVFLPYILIDEKGQTFFNAYEQNLLIGNTLPNCFKVLGFTVMPTSLSDVKSKYKELVKVHHPDAGGSAEKFIEIEGAYREAVKILDIQS</sequence>
<protein>
    <submittedName>
        <fullName evidence="3">DnaJ domain</fullName>
    </submittedName>
</protein>
<dbReference type="Gene3D" id="1.10.287.110">
    <property type="entry name" value="DnaJ domain"/>
    <property type="match status" value="1"/>
</dbReference>
<dbReference type="RefSeq" id="WP_208925390.1">
    <property type="nucleotide sequence ID" value="NZ_LK996017.1"/>
</dbReference>
<name>A0A098AWB0_DESHA</name>
<dbReference type="CDD" id="cd06257">
    <property type="entry name" value="DnaJ"/>
    <property type="match status" value="1"/>
</dbReference>
<keyword evidence="1" id="KW-0235">DNA replication</keyword>
<dbReference type="EMBL" id="LK996017">
    <property type="protein sequence ID" value="CDX00873.1"/>
    <property type="molecule type" value="Genomic_DNA"/>
</dbReference>
<proteinExistence type="predicted"/>
<evidence type="ECO:0000313" key="3">
    <source>
        <dbReference type="EMBL" id="CDX00873.1"/>
    </source>
</evidence>
<dbReference type="PATRIC" id="fig|49338.4.peg.1064"/>
<accession>A0A098AWB0</accession>
<organism evidence="3">
    <name type="scientific">Desulfitobacterium hafniense</name>
    <name type="common">Desulfitobacterium frappieri</name>
    <dbReference type="NCBI Taxonomy" id="49338"/>
    <lineage>
        <taxon>Bacteria</taxon>
        <taxon>Bacillati</taxon>
        <taxon>Bacillota</taxon>
        <taxon>Clostridia</taxon>
        <taxon>Eubacteriales</taxon>
        <taxon>Desulfitobacteriaceae</taxon>
        <taxon>Desulfitobacterium</taxon>
    </lineage>
</organism>
<dbReference type="InterPro" id="IPR036869">
    <property type="entry name" value="J_dom_sf"/>
</dbReference>